<organism evidence="1 2">
    <name type="scientific">Halorubrum tebenquichense DSM 14210</name>
    <dbReference type="NCBI Taxonomy" id="1227485"/>
    <lineage>
        <taxon>Archaea</taxon>
        <taxon>Methanobacteriati</taxon>
        <taxon>Methanobacteriota</taxon>
        <taxon>Stenosarchaea group</taxon>
        <taxon>Halobacteria</taxon>
        <taxon>Halobacteriales</taxon>
        <taxon>Haloferacaceae</taxon>
        <taxon>Halorubrum</taxon>
    </lineage>
</organism>
<dbReference type="PATRIC" id="fig|1227485.3.peg.91"/>
<keyword evidence="2" id="KW-1185">Reference proteome</keyword>
<comment type="caution">
    <text evidence="1">The sequence shown here is derived from an EMBL/GenBank/DDBJ whole genome shotgun (WGS) entry which is preliminary data.</text>
</comment>
<dbReference type="EMBL" id="AOJD01000003">
    <property type="protein sequence ID" value="ELZ41875.1"/>
    <property type="molecule type" value="Genomic_DNA"/>
</dbReference>
<accession>M0E248</accession>
<proteinExistence type="predicted"/>
<reference evidence="1 2" key="1">
    <citation type="journal article" date="2014" name="PLoS Genet.">
        <title>Phylogenetically driven sequencing of extremely halophilic archaea reveals strategies for static and dynamic osmo-response.</title>
        <authorList>
            <person name="Becker E.A."/>
            <person name="Seitzer P.M."/>
            <person name="Tritt A."/>
            <person name="Larsen D."/>
            <person name="Krusor M."/>
            <person name="Yao A.I."/>
            <person name="Wu D."/>
            <person name="Madern D."/>
            <person name="Eisen J.A."/>
            <person name="Darling A.E."/>
            <person name="Facciotti M.T."/>
        </authorList>
    </citation>
    <scope>NUCLEOTIDE SEQUENCE [LARGE SCALE GENOMIC DNA]</scope>
    <source>
        <strain evidence="1 2">DSM 14210</strain>
    </source>
</reference>
<evidence type="ECO:0000313" key="1">
    <source>
        <dbReference type="EMBL" id="ELZ41875.1"/>
    </source>
</evidence>
<dbReference type="AlphaFoldDB" id="M0E248"/>
<evidence type="ECO:0000313" key="2">
    <source>
        <dbReference type="Proteomes" id="UP000011523"/>
    </source>
</evidence>
<gene>
    <name evidence="1" type="ORF">C472_00489</name>
</gene>
<dbReference type="Proteomes" id="UP000011523">
    <property type="component" value="Unassembled WGS sequence"/>
</dbReference>
<sequence length="103" mass="11255">MVAVTDRSTDDVDHVPPKFQGTAVKADSFGLWVLTVSGQCSCGATDWGIAPDWKVPAEHGGGYMTTTCPECLGTMEFSEQWERADRLVSEYSELKPRGEARAQ</sequence>
<protein>
    <submittedName>
        <fullName evidence="1">Uncharacterized protein</fullName>
    </submittedName>
</protein>
<name>M0E248_9EURY</name>